<proteinExistence type="inferred from homology"/>
<evidence type="ECO:0000256" key="4">
    <source>
        <dbReference type="ARBA" id="ARBA00022771"/>
    </source>
</evidence>
<keyword evidence="5" id="KW-0862">Zinc</keyword>
<feature type="domain" description="Nanos-type" evidence="10">
    <location>
        <begin position="78"/>
        <end position="132"/>
    </location>
</feature>
<keyword evidence="6 8" id="KW-0810">Translation regulation</keyword>
<keyword evidence="2" id="KW-0963">Cytoplasm</keyword>
<evidence type="ECO:0000256" key="7">
    <source>
        <dbReference type="ARBA" id="ARBA00022884"/>
    </source>
</evidence>
<evidence type="ECO:0000313" key="12">
    <source>
        <dbReference type="Proteomes" id="UP000472270"/>
    </source>
</evidence>
<reference evidence="11" key="1">
    <citation type="submission" date="2025-08" db="UniProtKB">
        <authorList>
            <consortium name="Ensembl"/>
        </authorList>
    </citation>
    <scope>IDENTIFICATION</scope>
</reference>
<accession>A0A673M3Q5</accession>
<evidence type="ECO:0000259" key="10">
    <source>
        <dbReference type="PROSITE" id="PS51522"/>
    </source>
</evidence>
<comment type="subcellular location">
    <subcellularLocation>
        <location evidence="1">Cytoplasm</location>
    </subcellularLocation>
</comment>
<keyword evidence="4 8" id="KW-0863">Zinc-finger</keyword>
<evidence type="ECO:0000256" key="2">
    <source>
        <dbReference type="ARBA" id="ARBA00022490"/>
    </source>
</evidence>
<dbReference type="PANTHER" id="PTHR12887">
    <property type="entry name" value="NANOS PROTEIN"/>
    <property type="match status" value="1"/>
</dbReference>
<dbReference type="InterPro" id="IPR008705">
    <property type="entry name" value="Nanos/Xcar2"/>
</dbReference>
<keyword evidence="3" id="KW-0479">Metal-binding</keyword>
<comment type="similarity">
    <text evidence="8">Belongs to the nanos family.</text>
</comment>
<dbReference type="InterPro" id="IPR024161">
    <property type="entry name" value="Znf_nanos-typ"/>
</dbReference>
<keyword evidence="7 8" id="KW-0694">RNA-binding</keyword>
<name>A0A673M3Q5_9TELE</name>
<dbReference type="GO" id="GO:0006417">
    <property type="term" value="P:regulation of translation"/>
    <property type="evidence" value="ECO:0007669"/>
    <property type="project" value="UniProtKB-UniRule"/>
</dbReference>
<dbReference type="InterPro" id="IPR038129">
    <property type="entry name" value="Nanos_sf"/>
</dbReference>
<dbReference type="Gene3D" id="4.10.60.30">
    <property type="entry name" value="Nanos, RNA-binding domain"/>
    <property type="match status" value="1"/>
</dbReference>
<organism evidence="11 12">
    <name type="scientific">Sinocyclocheilus rhinocerous</name>
    <dbReference type="NCBI Taxonomy" id="307959"/>
    <lineage>
        <taxon>Eukaryota</taxon>
        <taxon>Metazoa</taxon>
        <taxon>Chordata</taxon>
        <taxon>Craniata</taxon>
        <taxon>Vertebrata</taxon>
        <taxon>Euteleostomi</taxon>
        <taxon>Actinopterygii</taxon>
        <taxon>Neopterygii</taxon>
        <taxon>Teleostei</taxon>
        <taxon>Ostariophysi</taxon>
        <taxon>Cypriniformes</taxon>
        <taxon>Cyprinidae</taxon>
        <taxon>Cyprininae</taxon>
        <taxon>Sinocyclocheilus</taxon>
    </lineage>
</organism>
<feature type="region of interest" description="Disordered" evidence="9">
    <location>
        <begin position="37"/>
        <end position="75"/>
    </location>
</feature>
<dbReference type="PROSITE" id="PS51522">
    <property type="entry name" value="ZF_NANOS"/>
    <property type="match status" value="1"/>
</dbReference>
<keyword evidence="12" id="KW-1185">Reference proteome</keyword>
<evidence type="ECO:0000256" key="6">
    <source>
        <dbReference type="ARBA" id="ARBA00022845"/>
    </source>
</evidence>
<dbReference type="GO" id="GO:0005737">
    <property type="term" value="C:cytoplasm"/>
    <property type="evidence" value="ECO:0007669"/>
    <property type="project" value="UniProtKB-SubCell"/>
</dbReference>
<evidence type="ECO:0000313" key="11">
    <source>
        <dbReference type="Ensembl" id="ENSSRHP00000086608.1"/>
    </source>
</evidence>
<dbReference type="Pfam" id="PF05741">
    <property type="entry name" value="zf-nanos"/>
    <property type="match status" value="1"/>
</dbReference>
<dbReference type="Ensembl" id="ENSSRHT00000088952.1">
    <property type="protein sequence ID" value="ENSSRHP00000086608.1"/>
    <property type="gene ID" value="ENSSRHG00000042843.1"/>
</dbReference>
<evidence type="ECO:0000256" key="3">
    <source>
        <dbReference type="ARBA" id="ARBA00022723"/>
    </source>
</evidence>
<sequence length="171" mass="19072">TTSVKHGPGVQSDGCFLMWRDYMDLRRTLSQLLEHRDEGRASAEGGTPAEGFMRAGSTSSASSTSASSSRDLRTPRDTCGFCRQKGETAVVYASHRLKARDGRILCPILRSYVCPFCSATGDWAHTRHYCPLRNTPKTSSMRLNGLAHFYLNCKPVFEVCCENVFKKLFAY</sequence>
<dbReference type="Proteomes" id="UP000472270">
    <property type="component" value="Unassembled WGS sequence"/>
</dbReference>
<reference evidence="11" key="2">
    <citation type="submission" date="2025-09" db="UniProtKB">
        <authorList>
            <consortium name="Ensembl"/>
        </authorList>
    </citation>
    <scope>IDENTIFICATION</scope>
</reference>
<dbReference type="GO" id="GO:0008270">
    <property type="term" value="F:zinc ion binding"/>
    <property type="evidence" value="ECO:0007669"/>
    <property type="project" value="UniProtKB-KW"/>
</dbReference>
<protein>
    <submittedName>
        <fullName evidence="11">Nanos homolog 2</fullName>
    </submittedName>
</protein>
<feature type="compositionally biased region" description="Low complexity" evidence="9">
    <location>
        <begin position="57"/>
        <end position="69"/>
    </location>
</feature>
<evidence type="ECO:0000256" key="1">
    <source>
        <dbReference type="ARBA" id="ARBA00004496"/>
    </source>
</evidence>
<dbReference type="GO" id="GO:0003723">
    <property type="term" value="F:RNA binding"/>
    <property type="evidence" value="ECO:0007669"/>
    <property type="project" value="UniProtKB-UniRule"/>
</dbReference>
<evidence type="ECO:0000256" key="9">
    <source>
        <dbReference type="SAM" id="MobiDB-lite"/>
    </source>
</evidence>
<evidence type="ECO:0000256" key="8">
    <source>
        <dbReference type="PROSITE-ProRule" id="PRU00855"/>
    </source>
</evidence>
<evidence type="ECO:0000256" key="5">
    <source>
        <dbReference type="ARBA" id="ARBA00022833"/>
    </source>
</evidence>
<dbReference type="AlphaFoldDB" id="A0A673M3Q5"/>